<feature type="compositionally biased region" description="Gly residues" evidence="1">
    <location>
        <begin position="51"/>
        <end position="62"/>
    </location>
</feature>
<organism evidence="2 3">
    <name type="scientific">Actinokineospora bangkokensis</name>
    <dbReference type="NCBI Taxonomy" id="1193682"/>
    <lineage>
        <taxon>Bacteria</taxon>
        <taxon>Bacillati</taxon>
        <taxon>Actinomycetota</taxon>
        <taxon>Actinomycetes</taxon>
        <taxon>Pseudonocardiales</taxon>
        <taxon>Pseudonocardiaceae</taxon>
        <taxon>Actinokineospora</taxon>
    </lineage>
</organism>
<dbReference type="AlphaFoldDB" id="A0A1Q9LK84"/>
<protein>
    <submittedName>
        <fullName evidence="2">Uncharacterized protein</fullName>
    </submittedName>
</protein>
<comment type="caution">
    <text evidence="2">The sequence shown here is derived from an EMBL/GenBank/DDBJ whole genome shotgun (WGS) entry which is preliminary data.</text>
</comment>
<feature type="compositionally biased region" description="Basic and acidic residues" evidence="1">
    <location>
        <begin position="1"/>
        <end position="12"/>
    </location>
</feature>
<evidence type="ECO:0000313" key="3">
    <source>
        <dbReference type="Proteomes" id="UP000186040"/>
    </source>
</evidence>
<feature type="compositionally biased region" description="Basic and acidic residues" evidence="1">
    <location>
        <begin position="84"/>
        <end position="103"/>
    </location>
</feature>
<name>A0A1Q9LK84_9PSEU</name>
<keyword evidence="3" id="KW-1185">Reference proteome</keyword>
<gene>
    <name evidence="2" type="ORF">BJP25_20140</name>
</gene>
<accession>A0A1Q9LK84</accession>
<proteinExistence type="predicted"/>
<reference evidence="2 3" key="1">
    <citation type="submission" date="2016-10" db="EMBL/GenBank/DDBJ databases">
        <title>The Draft Genome Sequence of Actinokineospora bangkokensis 44EHWT reveals the biosynthetic pathway of antifungal compounds Thailandins with unusual extender unit butylmalonyl-CoA.</title>
        <authorList>
            <person name="Greule A."/>
            <person name="Intra B."/>
            <person name="Flemming S."/>
            <person name="Rommel M.G."/>
            <person name="Panbangred W."/>
            <person name="Bechthold A."/>
        </authorList>
    </citation>
    <scope>NUCLEOTIDE SEQUENCE [LARGE SCALE GENOMIC DNA]</scope>
    <source>
        <strain evidence="2 3">44EHW</strain>
    </source>
</reference>
<evidence type="ECO:0000256" key="1">
    <source>
        <dbReference type="SAM" id="MobiDB-lite"/>
    </source>
</evidence>
<sequence>MQERGRPPRDGGDPGFGHELLGRLGQPREPRRDGRPRRREAAGAVRQLDGLGRGGLDRGFGQGRHDLHETAYPAGRPGGHQLRRPAEVPAHRRDRRVQVDDRVQRRRGAQRRQPEPGRATPTLAPLPRRGSGVDS</sequence>
<feature type="region of interest" description="Disordered" evidence="1">
    <location>
        <begin position="1"/>
        <end position="135"/>
    </location>
</feature>
<dbReference type="Proteomes" id="UP000186040">
    <property type="component" value="Unassembled WGS sequence"/>
</dbReference>
<dbReference type="EMBL" id="MKQR01000016">
    <property type="protein sequence ID" value="OLR92399.1"/>
    <property type="molecule type" value="Genomic_DNA"/>
</dbReference>
<evidence type="ECO:0000313" key="2">
    <source>
        <dbReference type="EMBL" id="OLR92399.1"/>
    </source>
</evidence>